<accession>A0A0F9S0N0</accession>
<organism evidence="1">
    <name type="scientific">marine sediment metagenome</name>
    <dbReference type="NCBI Taxonomy" id="412755"/>
    <lineage>
        <taxon>unclassified sequences</taxon>
        <taxon>metagenomes</taxon>
        <taxon>ecological metagenomes</taxon>
    </lineage>
</organism>
<dbReference type="EMBL" id="LAZR01003018">
    <property type="protein sequence ID" value="KKN22913.1"/>
    <property type="molecule type" value="Genomic_DNA"/>
</dbReference>
<evidence type="ECO:0000313" key="1">
    <source>
        <dbReference type="EMBL" id="KKN22913.1"/>
    </source>
</evidence>
<dbReference type="AlphaFoldDB" id="A0A0F9S0N0"/>
<proteinExistence type="predicted"/>
<reference evidence="1" key="1">
    <citation type="journal article" date="2015" name="Nature">
        <title>Complex archaea that bridge the gap between prokaryotes and eukaryotes.</title>
        <authorList>
            <person name="Spang A."/>
            <person name="Saw J.H."/>
            <person name="Jorgensen S.L."/>
            <person name="Zaremba-Niedzwiedzka K."/>
            <person name="Martijn J."/>
            <person name="Lind A.E."/>
            <person name="van Eijk R."/>
            <person name="Schleper C."/>
            <person name="Guy L."/>
            <person name="Ettema T.J."/>
        </authorList>
    </citation>
    <scope>NUCLEOTIDE SEQUENCE</scope>
</reference>
<sequence>MPITETTVIKFKQKETFTVKFVTKEIMRVNLNVIDIIPRHKNLDDLDDVNITSISDGQILKYDSATGKWINTSEGEIVDLNLVQNETPTLVSVPRRYKSANAYTLESLQVFLNGQKILNSQIIIHSSTEFSYPIDIIVGDGLEISYTKA</sequence>
<gene>
    <name evidence="1" type="ORF">LCGC14_0910230</name>
</gene>
<name>A0A0F9S0N0_9ZZZZ</name>
<comment type="caution">
    <text evidence="1">The sequence shown here is derived from an EMBL/GenBank/DDBJ whole genome shotgun (WGS) entry which is preliminary data.</text>
</comment>
<protein>
    <submittedName>
        <fullName evidence="1">Uncharacterized protein</fullName>
    </submittedName>
</protein>